<dbReference type="Proteomes" id="UP000828048">
    <property type="component" value="Chromosome 1"/>
</dbReference>
<protein>
    <submittedName>
        <fullName evidence="1">Uncharacterized protein</fullName>
    </submittedName>
</protein>
<keyword evidence="2" id="KW-1185">Reference proteome</keyword>
<sequence>MASDTDMGSWTDLLHSSSKLLEQAAPSAQFPPLQRNLDQLEALSKKLKAKTLRTEAPTQSIAATRLLAREGINAEQLARDLKSFELKTTFEDVFPAEATSVEEYLQQVHEMAMVSAIQEAQKDNLSSFNDYMMTVLQEDWHKEKRDFLQSVSRISMLPKMNSGVSTTGGTRPGQIMSLTSGTQASSSQSSMEIAPLANKPVLEKKAAVYADVVKNLNLARERGLPFKAATAFKGAYESLGLDASGGKSVTMQKIWHLIQTLMGEGQTFQWNVSKKMSLLIGARRHLEWGHEKYIVDTIQSHPAQAALGGAVGNLQRIHAFLRVRLRDYGVLDFDAGEACRQPPVDTTWQQIYFCLRTGYYDEARTVASSSRVSSHFAPQLSEWIATGGMVSPEIAAAASEECEKLLRMGDRVGRAAYDKKKLLLYAILSGSRRHIDRLLREFPTLFNTIEDFLWFKLSAIRDYSGGSNSVVPNEGYSPYSLDDLQVYLNKFEPSYYTKNGKDPLVYPYVLLLSIQLLPAILYLSKDMGDEGYNVDAVHISIVLADHGVLSVSSGAGQKLRVMDAFAEASSIIRQYGSVFLRQDNLLLALEYYVQAAAAVGGGELSWSGRGNVDQQRQRTLVLKQLLTELLLRDGGINLLLGPRGAGEEGELERFLTDVKTRQQFLLEAAHQCQEAGLYDKSIEIQKRVGAFAMALDTINKCLSEAISALSRGRLDGESRTAGLLHSGSEILETYKYYPEVSLQERELVSEQQTVLMQLDAILSIHKLARVGRHLDALREVAKLPFLPLDPRAPDIANDMFQSLSQHVQACVPDLLKVTLHCLDNLTDSDGSLRALRTKIANFLANNLNVNWPQELYTTKATTATKRHRFTTSFWAFQYKKQKLAQSKQKEREREKSHDERRPSSTNATTTTDSKSGERNHRRSKPGERHHRRTPPLPYNDAVEHQHCPSSASLQLTPFPVVVLRSIVFWDFSVDLSVQDTNDEEHYFTSGDIPKLQFRKNISRALWDDEAGMAEVVEKKGGMWTTTGIVRGGKLYCSIEEALFLAERGELSVVDGDDSSIPLKDLYMKVAKANSGCSWESFEVYRHLRSLGYIVRRHGNPWTMKSARNESASAEKTCGGPNLINELLNNMRIDEVRPAFDVYLPNAKFRKSSPGNPSFVLCVTSGHPPSKLQIADLERQCNGTPLKFGHRCIDEASLEVLASVELQQKFKCAGRICLADLH</sequence>
<evidence type="ECO:0000313" key="2">
    <source>
        <dbReference type="Proteomes" id="UP000828048"/>
    </source>
</evidence>
<comment type="caution">
    <text evidence="1">The sequence shown here is derived from an EMBL/GenBank/DDBJ whole genome shotgun (WGS) entry which is preliminary data.</text>
</comment>
<accession>A0ACB7XPG9</accession>
<gene>
    <name evidence="1" type="ORF">Vadar_009522</name>
</gene>
<reference evidence="1 2" key="1">
    <citation type="journal article" date="2021" name="Hortic Res">
        <title>High-quality reference genome and annotation aids understanding of berry development for evergreen blueberry (Vaccinium darrowii).</title>
        <authorList>
            <person name="Yu J."/>
            <person name="Hulse-Kemp A.M."/>
            <person name="Babiker E."/>
            <person name="Staton M."/>
        </authorList>
    </citation>
    <scope>NUCLEOTIDE SEQUENCE [LARGE SCALE GENOMIC DNA]</scope>
    <source>
        <strain evidence="2">cv. NJ 8807/NJ 8810</strain>
        <tissue evidence="1">Young leaf</tissue>
    </source>
</reference>
<dbReference type="EMBL" id="CM037151">
    <property type="protein sequence ID" value="KAH7842813.1"/>
    <property type="molecule type" value="Genomic_DNA"/>
</dbReference>
<name>A0ACB7XPG9_9ERIC</name>
<evidence type="ECO:0000313" key="1">
    <source>
        <dbReference type="EMBL" id="KAH7842813.1"/>
    </source>
</evidence>
<proteinExistence type="predicted"/>
<organism evidence="1 2">
    <name type="scientific">Vaccinium darrowii</name>
    <dbReference type="NCBI Taxonomy" id="229202"/>
    <lineage>
        <taxon>Eukaryota</taxon>
        <taxon>Viridiplantae</taxon>
        <taxon>Streptophyta</taxon>
        <taxon>Embryophyta</taxon>
        <taxon>Tracheophyta</taxon>
        <taxon>Spermatophyta</taxon>
        <taxon>Magnoliopsida</taxon>
        <taxon>eudicotyledons</taxon>
        <taxon>Gunneridae</taxon>
        <taxon>Pentapetalae</taxon>
        <taxon>asterids</taxon>
        <taxon>Ericales</taxon>
        <taxon>Ericaceae</taxon>
        <taxon>Vaccinioideae</taxon>
        <taxon>Vaccinieae</taxon>
        <taxon>Vaccinium</taxon>
    </lineage>
</organism>